<sequence length="139" mass="15669">MSGIIAFPMPVTRQMPDCPIAFPALPQLEMPPALQQPSTSWQQGLNRYLARPMLPTNPDGICIFGCKLRSCQLILVVPYRITVKHSVITSYRYPQVLFWYAYTKARSVRPPGNPCCQLMVAFSHECSQQGRPSLLSIDE</sequence>
<dbReference type="Proteomes" id="UP001642720">
    <property type="component" value="Unassembled WGS sequence"/>
</dbReference>
<dbReference type="RefSeq" id="XP_073560213.1">
    <property type="nucleotide sequence ID" value="XM_073701227.1"/>
</dbReference>
<dbReference type="GeneID" id="300575677"/>
<gene>
    <name evidence="1" type="ORF">CCMA1212_003898</name>
</gene>
<reference evidence="1 2" key="1">
    <citation type="submission" date="2018-01" db="EMBL/GenBank/DDBJ databases">
        <title>Genome characterization of the sugarcane-associated fungus Trichoderma ghanense CCMA-1212 and their application in lignocelulose bioconversion.</title>
        <authorList>
            <person name="Steindorff A.S."/>
            <person name="Mendes T.D."/>
            <person name="Vilela E.S.D."/>
            <person name="Rodrigues D.S."/>
            <person name="Formighieri E.F."/>
            <person name="Melo I.S."/>
            <person name="Favaro L.C.L."/>
        </authorList>
    </citation>
    <scope>NUCLEOTIDE SEQUENCE [LARGE SCALE GENOMIC DNA]</scope>
    <source>
        <strain evidence="1 2">CCMA-1212</strain>
    </source>
</reference>
<organism evidence="1 2">
    <name type="scientific">Trichoderma ghanense</name>
    <dbReference type="NCBI Taxonomy" id="65468"/>
    <lineage>
        <taxon>Eukaryota</taxon>
        <taxon>Fungi</taxon>
        <taxon>Dikarya</taxon>
        <taxon>Ascomycota</taxon>
        <taxon>Pezizomycotina</taxon>
        <taxon>Sordariomycetes</taxon>
        <taxon>Hypocreomycetidae</taxon>
        <taxon>Hypocreales</taxon>
        <taxon>Hypocreaceae</taxon>
        <taxon>Trichoderma</taxon>
    </lineage>
</organism>
<proteinExistence type="predicted"/>
<evidence type="ECO:0000313" key="2">
    <source>
        <dbReference type="Proteomes" id="UP001642720"/>
    </source>
</evidence>
<dbReference type="EMBL" id="PPTA01000004">
    <property type="protein sequence ID" value="TFB04012.1"/>
    <property type="molecule type" value="Genomic_DNA"/>
</dbReference>
<name>A0ABY2H6V6_9HYPO</name>
<comment type="caution">
    <text evidence="1">The sequence shown here is derived from an EMBL/GenBank/DDBJ whole genome shotgun (WGS) entry which is preliminary data.</text>
</comment>
<protein>
    <submittedName>
        <fullName evidence="1">Uncharacterized protein</fullName>
    </submittedName>
</protein>
<evidence type="ECO:0000313" key="1">
    <source>
        <dbReference type="EMBL" id="TFB04012.1"/>
    </source>
</evidence>
<accession>A0ABY2H6V6</accession>
<keyword evidence="2" id="KW-1185">Reference proteome</keyword>